<sequence length="173" mass="17940">MTTTEPASTRSPLHGFLAPDSIAIIGASTDPTKRGYKAMVGLIKDGYAGKIYPINPRVDRVLGVKAYPSLADIPGTADLALICTPASSVPALLVECGKKGIKGAVILASGFRETGRPEGIQLEQEMMAAARQNGVRVIGPNTSGMFNLHKKVNLLALSNVKAGGIGLISQSGN</sequence>
<evidence type="ECO:0000256" key="1">
    <source>
        <dbReference type="ARBA" id="ARBA00022598"/>
    </source>
</evidence>
<feature type="domain" description="CoA-binding" evidence="4">
    <location>
        <begin position="16"/>
        <end position="111"/>
    </location>
</feature>
<dbReference type="GO" id="GO:0005524">
    <property type="term" value="F:ATP binding"/>
    <property type="evidence" value="ECO:0007669"/>
    <property type="project" value="UniProtKB-KW"/>
</dbReference>
<protein>
    <submittedName>
        <fullName evidence="5">Acetyl-CoA synthetase</fullName>
    </submittedName>
</protein>
<dbReference type="InterPro" id="IPR003781">
    <property type="entry name" value="CoA-bd"/>
</dbReference>
<dbReference type="SUPFAM" id="SSF51735">
    <property type="entry name" value="NAD(P)-binding Rossmann-fold domains"/>
    <property type="match status" value="1"/>
</dbReference>
<feature type="non-terminal residue" evidence="5">
    <location>
        <position position="173"/>
    </location>
</feature>
<keyword evidence="3" id="KW-0067">ATP-binding</keyword>
<organism evidence="5 6">
    <name type="scientific">Candidatus Accumulibacter phosphatis</name>
    <dbReference type="NCBI Taxonomy" id="327160"/>
    <lineage>
        <taxon>Bacteria</taxon>
        <taxon>Pseudomonadati</taxon>
        <taxon>Pseudomonadota</taxon>
        <taxon>Betaproteobacteria</taxon>
        <taxon>Candidatus Accumulibacter</taxon>
    </lineage>
</organism>
<evidence type="ECO:0000313" key="5">
    <source>
        <dbReference type="EMBL" id="MQM29999.1"/>
    </source>
</evidence>
<gene>
    <name evidence="5" type="ORF">CRU78_05410</name>
</gene>
<dbReference type="Proteomes" id="UP000342300">
    <property type="component" value="Unassembled WGS sequence"/>
</dbReference>
<evidence type="ECO:0000259" key="4">
    <source>
        <dbReference type="SMART" id="SM00881"/>
    </source>
</evidence>
<dbReference type="PANTHER" id="PTHR43334">
    <property type="entry name" value="ACETATE--COA LIGASE [ADP-FORMING]"/>
    <property type="match status" value="1"/>
</dbReference>
<dbReference type="AlphaFoldDB" id="A0A6A7RRP9"/>
<dbReference type="GO" id="GO:0016874">
    <property type="term" value="F:ligase activity"/>
    <property type="evidence" value="ECO:0007669"/>
    <property type="project" value="UniProtKB-KW"/>
</dbReference>
<evidence type="ECO:0000256" key="3">
    <source>
        <dbReference type="ARBA" id="ARBA00022840"/>
    </source>
</evidence>
<dbReference type="SMART" id="SM00881">
    <property type="entry name" value="CoA_binding"/>
    <property type="match status" value="1"/>
</dbReference>
<evidence type="ECO:0000256" key="2">
    <source>
        <dbReference type="ARBA" id="ARBA00022741"/>
    </source>
</evidence>
<dbReference type="Gene3D" id="3.40.50.720">
    <property type="entry name" value="NAD(P)-binding Rossmann-like Domain"/>
    <property type="match status" value="1"/>
</dbReference>
<name>A0A6A7RRP9_9PROT</name>
<dbReference type="InterPro" id="IPR051538">
    <property type="entry name" value="Acyl-CoA_Synth/Transferase"/>
</dbReference>
<keyword evidence="2" id="KW-0547">Nucleotide-binding</keyword>
<comment type="caution">
    <text evidence="5">The sequence shown here is derived from an EMBL/GenBank/DDBJ whole genome shotgun (WGS) entry which is preliminary data.</text>
</comment>
<reference evidence="5 6" key="1">
    <citation type="submission" date="2017-09" db="EMBL/GenBank/DDBJ databases">
        <title>Metagenomic Analysis Reveals Denitrifying Candidatus Accumulibacter and Flanking Population as a Source of N2O.</title>
        <authorList>
            <person name="Gao H."/>
            <person name="Mao Y."/>
            <person name="Zhao X."/>
            <person name="Liu W.-T."/>
            <person name="Zhang T."/>
            <person name="Wells G."/>
        </authorList>
    </citation>
    <scope>NUCLEOTIDE SEQUENCE [LARGE SCALE GENOMIC DNA]</scope>
    <source>
        <strain evidence="5">CANDO_2_IC</strain>
    </source>
</reference>
<proteinExistence type="predicted"/>
<accession>A0A6A7RRP9</accession>
<dbReference type="EMBL" id="PDHS01000117">
    <property type="protein sequence ID" value="MQM29999.1"/>
    <property type="molecule type" value="Genomic_DNA"/>
</dbReference>
<dbReference type="InterPro" id="IPR036291">
    <property type="entry name" value="NAD(P)-bd_dom_sf"/>
</dbReference>
<dbReference type="Pfam" id="PF13380">
    <property type="entry name" value="CoA_binding_2"/>
    <property type="match status" value="1"/>
</dbReference>
<evidence type="ECO:0000313" key="6">
    <source>
        <dbReference type="Proteomes" id="UP000342300"/>
    </source>
</evidence>
<dbReference type="PANTHER" id="PTHR43334:SF1">
    <property type="entry name" value="3-HYDROXYPROPIONATE--COA LIGASE [ADP-FORMING]"/>
    <property type="match status" value="1"/>
</dbReference>
<keyword evidence="1" id="KW-0436">Ligase</keyword>